<reference evidence="1 2" key="1">
    <citation type="submission" date="2024-02" db="EMBL/GenBank/DDBJ databases">
        <authorList>
            <person name="Chen Y."/>
            <person name="Shah S."/>
            <person name="Dougan E. K."/>
            <person name="Thang M."/>
            <person name="Chan C."/>
        </authorList>
    </citation>
    <scope>NUCLEOTIDE SEQUENCE [LARGE SCALE GENOMIC DNA]</scope>
</reference>
<keyword evidence="2" id="KW-1185">Reference proteome</keyword>
<proteinExistence type="predicted"/>
<evidence type="ECO:0000313" key="1">
    <source>
        <dbReference type="EMBL" id="CAK9037951.1"/>
    </source>
</evidence>
<dbReference type="EMBL" id="CAXAMM010016069">
    <property type="protein sequence ID" value="CAK9037951.1"/>
    <property type="molecule type" value="Genomic_DNA"/>
</dbReference>
<comment type="caution">
    <text evidence="1">The sequence shown here is derived from an EMBL/GenBank/DDBJ whole genome shotgun (WGS) entry which is preliminary data.</text>
</comment>
<accession>A0ABP0LFL4</accession>
<evidence type="ECO:0000313" key="2">
    <source>
        <dbReference type="Proteomes" id="UP001642464"/>
    </source>
</evidence>
<sequence>MARLFIVLVTLVLGEEEKQGCQLLQTAAERRKPGGPNAGASEKDKGICGPVSIEQDLLPLKDVVESSGEDGWCVFGAKGVWASNCAVSRQTRDIDTFVKTWELDYLMVMNMPSPPYTLKLPDQRTLTIRDHNYPLDDLYCFANGWYSNSDSQREEFFKNFSYLEEVSEKSCNELQKKVPGFNKLSMKDMAEESDYDNHFLLDLAKKGGGDVSQKVVDGMYVHAAVKCLLRGGGQGAVCDIANCASRGQVPSAGGTLLYSARGEISKVTK</sequence>
<protein>
    <submittedName>
        <fullName evidence="1">Uncharacterized protein</fullName>
    </submittedName>
</protein>
<gene>
    <name evidence="1" type="ORF">SCF082_LOCUS22395</name>
</gene>
<organism evidence="1 2">
    <name type="scientific">Durusdinium trenchii</name>
    <dbReference type="NCBI Taxonomy" id="1381693"/>
    <lineage>
        <taxon>Eukaryota</taxon>
        <taxon>Sar</taxon>
        <taxon>Alveolata</taxon>
        <taxon>Dinophyceae</taxon>
        <taxon>Suessiales</taxon>
        <taxon>Symbiodiniaceae</taxon>
        <taxon>Durusdinium</taxon>
    </lineage>
</organism>
<dbReference type="Proteomes" id="UP001642464">
    <property type="component" value="Unassembled WGS sequence"/>
</dbReference>
<name>A0ABP0LFL4_9DINO</name>